<comment type="caution">
    <text evidence="2">The sequence shown here is derived from an EMBL/GenBank/DDBJ whole genome shotgun (WGS) entry which is preliminary data.</text>
</comment>
<feature type="region of interest" description="Disordered" evidence="1">
    <location>
        <begin position="26"/>
        <end position="54"/>
    </location>
</feature>
<organism evidence="2 3">
    <name type="scientific">Cotesia glomerata</name>
    <name type="common">Lepidopteran parasitic wasp</name>
    <name type="synonym">Apanteles glomeratus</name>
    <dbReference type="NCBI Taxonomy" id="32391"/>
    <lineage>
        <taxon>Eukaryota</taxon>
        <taxon>Metazoa</taxon>
        <taxon>Ecdysozoa</taxon>
        <taxon>Arthropoda</taxon>
        <taxon>Hexapoda</taxon>
        <taxon>Insecta</taxon>
        <taxon>Pterygota</taxon>
        <taxon>Neoptera</taxon>
        <taxon>Endopterygota</taxon>
        <taxon>Hymenoptera</taxon>
        <taxon>Apocrita</taxon>
        <taxon>Ichneumonoidea</taxon>
        <taxon>Braconidae</taxon>
        <taxon>Microgastrinae</taxon>
        <taxon>Cotesia</taxon>
    </lineage>
</organism>
<name>A0AAV7J4E2_COTGL</name>
<feature type="compositionally biased region" description="Polar residues" evidence="1">
    <location>
        <begin position="36"/>
        <end position="51"/>
    </location>
</feature>
<proteinExistence type="predicted"/>
<dbReference type="Proteomes" id="UP000826195">
    <property type="component" value="Unassembled WGS sequence"/>
</dbReference>
<protein>
    <submittedName>
        <fullName evidence="2">Uncharacterized protein</fullName>
    </submittedName>
</protein>
<sequence>MTVTREHSGYGVEEIPAVKLWKKDGRRFNESRSQGDETSPQVTRRSLTSPQVFDPPRIHRTSDGIIKLIDQCESSRVIGASSKSSDVLAWILFPEDSDKRPSMSLPLGIILGPYGCFSFHSSPVLRFPTSTTAAASDVRD</sequence>
<feature type="compositionally biased region" description="Basic and acidic residues" evidence="1">
    <location>
        <begin position="26"/>
        <end position="35"/>
    </location>
</feature>
<dbReference type="EMBL" id="JAHXZJ010000001">
    <property type="protein sequence ID" value="KAH0567585.1"/>
    <property type="molecule type" value="Genomic_DNA"/>
</dbReference>
<reference evidence="2 3" key="1">
    <citation type="journal article" date="2021" name="J. Hered.">
        <title>A chromosome-level genome assembly of the parasitoid wasp, Cotesia glomerata (Hymenoptera: Braconidae).</title>
        <authorList>
            <person name="Pinto B.J."/>
            <person name="Weis J.J."/>
            <person name="Gamble T."/>
            <person name="Ode P.J."/>
            <person name="Paul R."/>
            <person name="Zaspel J.M."/>
        </authorList>
    </citation>
    <scope>NUCLEOTIDE SEQUENCE [LARGE SCALE GENOMIC DNA]</scope>
    <source>
        <strain evidence="2">CgM1</strain>
    </source>
</reference>
<evidence type="ECO:0000313" key="3">
    <source>
        <dbReference type="Proteomes" id="UP000826195"/>
    </source>
</evidence>
<gene>
    <name evidence="2" type="ORF">KQX54_010877</name>
</gene>
<accession>A0AAV7J4E2</accession>
<dbReference type="AlphaFoldDB" id="A0AAV7J4E2"/>
<evidence type="ECO:0000256" key="1">
    <source>
        <dbReference type="SAM" id="MobiDB-lite"/>
    </source>
</evidence>
<keyword evidence="3" id="KW-1185">Reference proteome</keyword>
<evidence type="ECO:0000313" key="2">
    <source>
        <dbReference type="EMBL" id="KAH0567585.1"/>
    </source>
</evidence>